<dbReference type="GO" id="GO:0006825">
    <property type="term" value="P:copper ion transport"/>
    <property type="evidence" value="ECO:0007669"/>
    <property type="project" value="InterPro"/>
</dbReference>
<dbReference type="InterPro" id="IPR032694">
    <property type="entry name" value="CopC/D"/>
</dbReference>
<comment type="subcellular location">
    <subcellularLocation>
        <location evidence="1">Cell membrane</location>
        <topology evidence="1">Multi-pass membrane protein</topology>
    </subcellularLocation>
</comment>
<sequence>MTRAGATSPVPIGPLVSVATAALAGVLLGLALGATAPVSGVTDAGEVVSVAIPVTRVVLDLAAATAIGLALLPVLTGYDRPRLSEPVLARGRPVAVAAALVWAVAALVSLVLQAAEYRPGSGTVSFADLGEYVRTVAAGKALLIVAALALTLAALNVLAVRRGERVPAEVRAGLGLFTLLPLPVTGHAGTWSFSDLTMVSIELHVLAAVAWTGGLGAMVVLLAANRTLLAHALPRFSRLATVSVLLTAATGLFNALVQLAIDPATDVWTSLFGTPYGRLVLGKLACLAAIGALGAYLRWRLLPRIVRHERTALVQWATLELTAMALAFGIAAVLSRAPAA</sequence>
<keyword evidence="4" id="KW-1133">Transmembrane helix</keyword>
<proteinExistence type="predicted"/>
<dbReference type="OrthoDB" id="3518068at2"/>
<keyword evidence="3" id="KW-0812">Transmembrane</keyword>
<protein>
    <submittedName>
        <fullName evidence="6">Copper resistance protein CopD</fullName>
    </submittedName>
</protein>
<evidence type="ECO:0000313" key="7">
    <source>
        <dbReference type="Proteomes" id="UP000249915"/>
    </source>
</evidence>
<accession>A0A2V4BCI1</accession>
<name>A0A2V4BCI1_9PSEU</name>
<dbReference type="Pfam" id="PF05425">
    <property type="entry name" value="CopD"/>
    <property type="match status" value="1"/>
</dbReference>
<dbReference type="InterPro" id="IPR008457">
    <property type="entry name" value="Cu-R_CopD_dom"/>
</dbReference>
<evidence type="ECO:0000256" key="4">
    <source>
        <dbReference type="ARBA" id="ARBA00022989"/>
    </source>
</evidence>
<evidence type="ECO:0000256" key="5">
    <source>
        <dbReference type="ARBA" id="ARBA00023136"/>
    </source>
</evidence>
<evidence type="ECO:0000256" key="1">
    <source>
        <dbReference type="ARBA" id="ARBA00004651"/>
    </source>
</evidence>
<gene>
    <name evidence="6" type="ORF">BAY60_05270</name>
</gene>
<evidence type="ECO:0000313" key="6">
    <source>
        <dbReference type="EMBL" id="PXY31759.1"/>
    </source>
</evidence>
<evidence type="ECO:0000256" key="3">
    <source>
        <dbReference type="ARBA" id="ARBA00022692"/>
    </source>
</evidence>
<dbReference type="EMBL" id="MASW01000001">
    <property type="protein sequence ID" value="PXY31759.1"/>
    <property type="molecule type" value="Genomic_DNA"/>
</dbReference>
<keyword evidence="2" id="KW-1003">Cell membrane</keyword>
<comment type="caution">
    <text evidence="6">The sequence shown here is derived from an EMBL/GenBank/DDBJ whole genome shotgun (WGS) entry which is preliminary data.</text>
</comment>
<keyword evidence="7" id="KW-1185">Reference proteome</keyword>
<dbReference type="PANTHER" id="PTHR34820:SF4">
    <property type="entry name" value="INNER MEMBRANE PROTEIN YEBZ"/>
    <property type="match status" value="1"/>
</dbReference>
<dbReference type="Proteomes" id="UP000249915">
    <property type="component" value="Unassembled WGS sequence"/>
</dbReference>
<dbReference type="PANTHER" id="PTHR34820">
    <property type="entry name" value="INNER MEMBRANE PROTEIN YEBZ"/>
    <property type="match status" value="1"/>
</dbReference>
<dbReference type="GO" id="GO:0005886">
    <property type="term" value="C:plasma membrane"/>
    <property type="evidence" value="ECO:0007669"/>
    <property type="project" value="UniProtKB-SubCell"/>
</dbReference>
<evidence type="ECO:0000256" key="2">
    <source>
        <dbReference type="ARBA" id="ARBA00022475"/>
    </source>
</evidence>
<dbReference type="RefSeq" id="WP_112279792.1">
    <property type="nucleotide sequence ID" value="NZ_MASW01000001.1"/>
</dbReference>
<reference evidence="6 7" key="1">
    <citation type="submission" date="2016-07" db="EMBL/GenBank/DDBJ databases">
        <title>Draft genome sequence of Prauserella muralis DSM 45305, isolated from a mould-covered wall in an indoor environment.</title>
        <authorList>
            <person name="Ruckert C."/>
            <person name="Albersmeier A."/>
            <person name="Jiang C.-L."/>
            <person name="Jiang Y."/>
            <person name="Kalinowski J."/>
            <person name="Schneider O."/>
            <person name="Winkler A."/>
            <person name="Zotchev S.B."/>
        </authorList>
    </citation>
    <scope>NUCLEOTIDE SEQUENCE [LARGE SCALE GENOMIC DNA]</scope>
    <source>
        <strain evidence="6 7">DSM 45305</strain>
    </source>
</reference>
<keyword evidence="5" id="KW-0472">Membrane</keyword>
<dbReference type="AlphaFoldDB" id="A0A2V4BCI1"/>
<organism evidence="6 7">
    <name type="scientific">Prauserella muralis</name>
    <dbReference type="NCBI Taxonomy" id="588067"/>
    <lineage>
        <taxon>Bacteria</taxon>
        <taxon>Bacillati</taxon>
        <taxon>Actinomycetota</taxon>
        <taxon>Actinomycetes</taxon>
        <taxon>Pseudonocardiales</taxon>
        <taxon>Pseudonocardiaceae</taxon>
        <taxon>Prauserella</taxon>
    </lineage>
</organism>